<proteinExistence type="predicted"/>
<name>A0A9X3A3H9_9PSEU</name>
<sequence>MSTLVLYTPQNRRLDLSRLDGQDFALVRSLHRQIRRGDRTLLCLRASTGDGAEMHVRVRDGRYWAVHFPGGDCGLDRHEISRESDEHRRQKDYWQRAAEHAGYRAWQEHRTDANTILDVAIDGPCRTGVEVQHSTLGTFQVKSRTTKSFNVGWLPVWFLDSDNTPPWFHQVPALGCNTLRWSSLPVRGSATAFGPSRFAALACTVANFGTCPASGRSPCGKHHPRREPWRGLTVDDIAEMIPAREIVPMRDLRDHVHLVSPANLALFEELTGRSGEYRPGSASTRAGAATSSTPCANPAHDDPPPGPGCSKCGRARAGPGRVLCPACLHRLRTRPMSSYYDVP</sequence>
<feature type="compositionally biased region" description="Low complexity" evidence="1">
    <location>
        <begin position="278"/>
        <end position="294"/>
    </location>
</feature>
<dbReference type="Proteomes" id="UP001141259">
    <property type="component" value="Unassembled WGS sequence"/>
</dbReference>
<evidence type="ECO:0000256" key="1">
    <source>
        <dbReference type="SAM" id="MobiDB-lite"/>
    </source>
</evidence>
<evidence type="ECO:0008006" key="4">
    <source>
        <dbReference type="Google" id="ProtNLM"/>
    </source>
</evidence>
<dbReference type="AlphaFoldDB" id="A0A9X3A3H9"/>
<feature type="region of interest" description="Disordered" evidence="1">
    <location>
        <begin position="276"/>
        <end position="305"/>
    </location>
</feature>
<protein>
    <recommendedName>
        <fullName evidence="4">Competence protein CoiA-like protein</fullName>
    </recommendedName>
</protein>
<gene>
    <name evidence="2" type="ORF">NZH93_33265</name>
</gene>
<comment type="caution">
    <text evidence="2">The sequence shown here is derived from an EMBL/GenBank/DDBJ whole genome shotgun (WGS) entry which is preliminary data.</text>
</comment>
<dbReference type="RefSeq" id="WP_259627242.1">
    <property type="nucleotide sequence ID" value="NZ_JANYMP010000020.1"/>
</dbReference>
<keyword evidence="3" id="KW-1185">Reference proteome</keyword>
<dbReference type="EMBL" id="JANYMP010000020">
    <property type="protein sequence ID" value="MCS7481754.1"/>
    <property type="molecule type" value="Genomic_DNA"/>
</dbReference>
<reference evidence="2" key="1">
    <citation type="submission" date="2022-08" db="EMBL/GenBank/DDBJ databases">
        <authorList>
            <person name="Tistechok S."/>
            <person name="Samborskyy M."/>
            <person name="Roman I."/>
        </authorList>
    </citation>
    <scope>NUCLEOTIDE SEQUENCE</scope>
    <source>
        <strain evidence="2">DSM 103496</strain>
    </source>
</reference>
<evidence type="ECO:0000313" key="2">
    <source>
        <dbReference type="EMBL" id="MCS7481754.1"/>
    </source>
</evidence>
<organism evidence="2 3">
    <name type="scientific">Umezawaea endophytica</name>
    <dbReference type="NCBI Taxonomy" id="1654476"/>
    <lineage>
        <taxon>Bacteria</taxon>
        <taxon>Bacillati</taxon>
        <taxon>Actinomycetota</taxon>
        <taxon>Actinomycetes</taxon>
        <taxon>Pseudonocardiales</taxon>
        <taxon>Pseudonocardiaceae</taxon>
        <taxon>Umezawaea</taxon>
    </lineage>
</organism>
<accession>A0A9X3A3H9</accession>
<evidence type="ECO:0000313" key="3">
    <source>
        <dbReference type="Proteomes" id="UP001141259"/>
    </source>
</evidence>